<dbReference type="GeneID" id="36380043"/>
<organism evidence="1">
    <name type="scientific">Strongyloides ratti</name>
    <name type="common">Parasitic roundworm</name>
    <dbReference type="NCBI Taxonomy" id="34506"/>
    <lineage>
        <taxon>Eukaryota</taxon>
        <taxon>Metazoa</taxon>
        <taxon>Ecdysozoa</taxon>
        <taxon>Nematoda</taxon>
        <taxon>Chromadorea</taxon>
        <taxon>Rhabditida</taxon>
        <taxon>Tylenchina</taxon>
        <taxon>Panagrolaimomorpha</taxon>
        <taxon>Strongyloidoidea</taxon>
        <taxon>Strongyloididae</taxon>
        <taxon>Strongyloides</taxon>
    </lineage>
</organism>
<dbReference type="EMBL" id="LN609529">
    <property type="protein sequence ID" value="CEF67678.1"/>
    <property type="molecule type" value="Genomic_DNA"/>
</dbReference>
<evidence type="ECO:0000313" key="4">
    <source>
        <dbReference type="WormBase" id="SRAE_2000233900"/>
    </source>
</evidence>
<dbReference type="WormBase" id="SRAE_2000233900">
    <property type="protein sequence ID" value="SRP00549"/>
    <property type="gene ID" value="WBGene00262549"/>
</dbReference>
<gene>
    <name evidence="1 3 4" type="ORF">SRAE_2000233900</name>
</gene>
<keyword evidence="2" id="KW-1185">Reference proteome</keyword>
<evidence type="ECO:0000313" key="3">
    <source>
        <dbReference type="WBParaSite" id="SRAE_2000233900.1"/>
    </source>
</evidence>
<protein>
    <submittedName>
        <fullName evidence="1 3">Uncharacterized protein</fullName>
    </submittedName>
</protein>
<evidence type="ECO:0000313" key="2">
    <source>
        <dbReference type="Proteomes" id="UP000035682"/>
    </source>
</evidence>
<accession>A0A090LHQ1</accession>
<evidence type="ECO:0000313" key="1">
    <source>
        <dbReference type="EMBL" id="CEF67678.1"/>
    </source>
</evidence>
<sequence>MLVLFIILCINNRYLQKLRLLYQKEQGRECLSIDKLSPYRFTHFPKNYSHFDGNNDEWNDSILSRPSDILCRNSIQSDNFNAETINLSNRSFTNTSYEEESKDYYDFNADVNYSNINISKPYTIPISVMEKNLNFDVTLLERDFNEDIKTKLCSTRKRHHGDDIYESQNDSI</sequence>
<dbReference type="Proteomes" id="UP000035682">
    <property type="component" value="Unplaced"/>
</dbReference>
<dbReference type="AlphaFoldDB" id="A0A090LHQ1"/>
<dbReference type="CTD" id="36380043"/>
<name>A0A090LHQ1_STRRB</name>
<dbReference type="RefSeq" id="XP_024506878.1">
    <property type="nucleotide sequence ID" value="XM_024653398.1"/>
</dbReference>
<dbReference type="WBParaSite" id="SRAE_2000233900.1">
    <property type="protein sequence ID" value="SRAE_2000233900.1"/>
    <property type="gene ID" value="WBGene00262549"/>
</dbReference>
<reference evidence="3" key="2">
    <citation type="submission" date="2020-12" db="UniProtKB">
        <authorList>
            <consortium name="WormBaseParasite"/>
        </authorList>
    </citation>
    <scope>IDENTIFICATION</scope>
</reference>
<proteinExistence type="predicted"/>
<reference evidence="1 2" key="1">
    <citation type="submission" date="2014-09" db="EMBL/GenBank/DDBJ databases">
        <authorList>
            <person name="Martin A.A."/>
        </authorList>
    </citation>
    <scope>NUCLEOTIDE SEQUENCE</scope>
    <source>
        <strain evidence="2">ED321</strain>
        <strain evidence="1">ED321 Heterogonic</strain>
    </source>
</reference>